<feature type="region of interest" description="Disordered" evidence="2">
    <location>
        <begin position="277"/>
        <end position="331"/>
    </location>
</feature>
<dbReference type="SUPFAM" id="SSF50630">
    <property type="entry name" value="Acid proteases"/>
    <property type="match status" value="1"/>
</dbReference>
<dbReference type="InterPro" id="IPR001878">
    <property type="entry name" value="Znf_CCHC"/>
</dbReference>
<dbReference type="CDD" id="cd00303">
    <property type="entry name" value="retropepsin_like"/>
    <property type="match status" value="1"/>
</dbReference>
<feature type="domain" description="CCHC-type" evidence="3">
    <location>
        <begin position="246"/>
        <end position="261"/>
    </location>
</feature>
<keyword evidence="4" id="KW-1185">Reference proteome</keyword>
<dbReference type="Pfam" id="PF08284">
    <property type="entry name" value="RVP_2"/>
    <property type="match status" value="1"/>
</dbReference>
<feature type="compositionally biased region" description="Low complexity" evidence="2">
    <location>
        <begin position="306"/>
        <end position="318"/>
    </location>
</feature>
<dbReference type="PROSITE" id="PS50158">
    <property type="entry name" value="ZF_CCHC"/>
    <property type="match status" value="1"/>
</dbReference>
<proteinExistence type="predicted"/>
<dbReference type="PANTHER" id="PTHR15503:SF45">
    <property type="entry name" value="RNA-DIRECTED DNA POLYMERASE HOMOLOG"/>
    <property type="match status" value="1"/>
</dbReference>
<feature type="compositionally biased region" description="Polar residues" evidence="2">
    <location>
        <begin position="290"/>
        <end position="300"/>
    </location>
</feature>
<dbReference type="InterPro" id="IPR032567">
    <property type="entry name" value="RTL1-rel"/>
</dbReference>
<evidence type="ECO:0000256" key="2">
    <source>
        <dbReference type="SAM" id="MobiDB-lite"/>
    </source>
</evidence>
<dbReference type="InterPro" id="IPR021109">
    <property type="entry name" value="Peptidase_aspartic_dom_sf"/>
</dbReference>
<keyword evidence="1" id="KW-0862">Zinc</keyword>
<evidence type="ECO:0000256" key="1">
    <source>
        <dbReference type="PROSITE-ProRule" id="PRU00047"/>
    </source>
</evidence>
<organism evidence="4 5">
    <name type="scientific">Prunus mume</name>
    <name type="common">Japanese apricot</name>
    <name type="synonym">Armeniaca mume</name>
    <dbReference type="NCBI Taxonomy" id="102107"/>
    <lineage>
        <taxon>Eukaryota</taxon>
        <taxon>Viridiplantae</taxon>
        <taxon>Streptophyta</taxon>
        <taxon>Embryophyta</taxon>
        <taxon>Tracheophyta</taxon>
        <taxon>Spermatophyta</taxon>
        <taxon>Magnoliopsida</taxon>
        <taxon>eudicotyledons</taxon>
        <taxon>Gunneridae</taxon>
        <taxon>Pentapetalae</taxon>
        <taxon>rosids</taxon>
        <taxon>fabids</taxon>
        <taxon>Rosales</taxon>
        <taxon>Rosaceae</taxon>
        <taxon>Amygdaloideae</taxon>
        <taxon>Amygdaleae</taxon>
        <taxon>Prunus</taxon>
    </lineage>
</organism>
<dbReference type="GeneID" id="103342549"/>
<protein>
    <submittedName>
        <fullName evidence="5">Uncharacterized protein LOC103342549</fullName>
    </submittedName>
</protein>
<evidence type="ECO:0000313" key="5">
    <source>
        <dbReference type="RefSeq" id="XP_016652286.1"/>
    </source>
</evidence>
<dbReference type="Gene3D" id="4.10.60.10">
    <property type="entry name" value="Zinc finger, CCHC-type"/>
    <property type="match status" value="1"/>
</dbReference>
<feature type="region of interest" description="Disordered" evidence="2">
    <location>
        <begin position="211"/>
        <end position="236"/>
    </location>
</feature>
<reference evidence="5" key="2">
    <citation type="submission" date="2025-08" db="UniProtKB">
        <authorList>
            <consortium name="RefSeq"/>
        </authorList>
    </citation>
    <scope>IDENTIFICATION</scope>
</reference>
<evidence type="ECO:0000313" key="4">
    <source>
        <dbReference type="Proteomes" id="UP000694861"/>
    </source>
</evidence>
<sequence length="526" mass="60132">MAESGNEFNGNAGVILAIQDMASAIRENSNQDHRHETEEDRVMRIPGQFRKTKPTIFKGEPNPMAAEEWLRQIKRKMDNQRIPADIRVVIACTYLEGQAYLWWESILSMPDTEITTWEAFESVFLEKYFPSTMKAMKAREFVNLVQGNLTVDQYQSKFEELMRFAPYMIPDDATKAKRFEEGLKPSILEKVDILKLSKYADVVDRAHIAEQRPETKRTWDSSSGQVNKRTRFNTPQSQEKFGPPLCYYCKQVGHVKRFCPQLQRYQGPQVQQTLYRPPQVPFRAPPPPQSYTTFQPQSNWARPVTSQSPQHPGGQSSQIKPKVPAAGKKSGPFTQGRVYVMGNVTDQTEPKTIEGMFLVFNSWAKVLFDCGATHSFISKSFASMLELDSENMKPSLLIGSPLGGSLEVDKVCRSCMIEMSGHKIVVDLMVLEMLEYDIILGMDWLTRYQVTIDWGKKRITINTHKEETFSFFVKKESQKYGVGDYKYLSQIARIGTEEVEKSPIQLIPVVKEFSDVFPEELLGLPP</sequence>
<dbReference type="Pfam" id="PF03732">
    <property type="entry name" value="Retrotrans_gag"/>
    <property type="match status" value="1"/>
</dbReference>
<dbReference type="Gene3D" id="2.40.70.10">
    <property type="entry name" value="Acid Proteases"/>
    <property type="match status" value="1"/>
</dbReference>
<dbReference type="RefSeq" id="XP_016652286.1">
    <property type="nucleotide sequence ID" value="XM_016796800.1"/>
</dbReference>
<dbReference type="SMART" id="SM00343">
    <property type="entry name" value="ZnF_C2HC"/>
    <property type="match status" value="1"/>
</dbReference>
<dbReference type="PANTHER" id="PTHR15503">
    <property type="entry name" value="LDOC1 RELATED"/>
    <property type="match status" value="1"/>
</dbReference>
<reference evidence="4" key="1">
    <citation type="journal article" date="2012" name="Nat. Commun.">
        <title>The genome of Prunus mume.</title>
        <authorList>
            <person name="Zhang Q."/>
            <person name="Chen W."/>
            <person name="Sun L."/>
            <person name="Zhao F."/>
            <person name="Huang B."/>
            <person name="Yang W."/>
            <person name="Tao Y."/>
            <person name="Wang J."/>
            <person name="Yuan Z."/>
            <person name="Fan G."/>
            <person name="Xing Z."/>
            <person name="Han C."/>
            <person name="Pan H."/>
            <person name="Zhong X."/>
            <person name="Shi W."/>
            <person name="Liang X."/>
            <person name="Du D."/>
            <person name="Sun F."/>
            <person name="Xu Z."/>
            <person name="Hao R."/>
            <person name="Lv T."/>
            <person name="Lv Y."/>
            <person name="Zheng Z."/>
            <person name="Sun M."/>
            <person name="Luo L."/>
            <person name="Cai M."/>
            <person name="Gao Y."/>
            <person name="Wang J."/>
            <person name="Yin Y."/>
            <person name="Xu X."/>
            <person name="Cheng T."/>
            <person name="Wang J."/>
        </authorList>
    </citation>
    <scope>NUCLEOTIDE SEQUENCE [LARGE SCALE GENOMIC DNA]</scope>
</reference>
<feature type="compositionally biased region" description="Pro residues" evidence="2">
    <location>
        <begin position="278"/>
        <end position="289"/>
    </location>
</feature>
<dbReference type="Proteomes" id="UP000694861">
    <property type="component" value="Unplaced"/>
</dbReference>
<feature type="compositionally biased region" description="Polar residues" evidence="2">
    <location>
        <begin position="220"/>
        <end position="236"/>
    </location>
</feature>
<accession>A0ABM1LY09</accession>
<dbReference type="SUPFAM" id="SSF57756">
    <property type="entry name" value="Retrovirus zinc finger-like domains"/>
    <property type="match status" value="1"/>
</dbReference>
<gene>
    <name evidence="5" type="primary">LOC103342549</name>
</gene>
<dbReference type="InterPro" id="IPR005162">
    <property type="entry name" value="Retrotrans_gag_dom"/>
</dbReference>
<name>A0ABM1LY09_PRUMU</name>
<dbReference type="InterPro" id="IPR036875">
    <property type="entry name" value="Znf_CCHC_sf"/>
</dbReference>
<keyword evidence="1" id="KW-0863">Zinc-finger</keyword>
<keyword evidence="1" id="KW-0479">Metal-binding</keyword>
<evidence type="ECO:0000259" key="3">
    <source>
        <dbReference type="PROSITE" id="PS50158"/>
    </source>
</evidence>